<gene>
    <name evidence="2" type="ORF">US54_C0011G0001</name>
</gene>
<proteinExistence type="predicted"/>
<protein>
    <recommendedName>
        <fullName evidence="4">Glycosyltransferase RgtA/B/C/D-like domain-containing protein</fullName>
    </recommendedName>
</protein>
<dbReference type="EMBL" id="LBTJ01000011">
    <property type="protein sequence ID" value="KKQ38380.1"/>
    <property type="molecule type" value="Genomic_DNA"/>
</dbReference>
<dbReference type="AlphaFoldDB" id="A0A0G0HII1"/>
<keyword evidence="1" id="KW-0472">Membrane</keyword>
<feature type="non-terminal residue" evidence="2">
    <location>
        <position position="1"/>
    </location>
</feature>
<feature type="transmembrane region" description="Helical" evidence="1">
    <location>
        <begin position="70"/>
        <end position="91"/>
    </location>
</feature>
<accession>A0A0G0HII1</accession>
<feature type="transmembrane region" description="Helical" evidence="1">
    <location>
        <begin position="33"/>
        <end position="58"/>
    </location>
</feature>
<reference evidence="2 3" key="1">
    <citation type="journal article" date="2015" name="Nature">
        <title>rRNA introns, odd ribosomes, and small enigmatic genomes across a large radiation of phyla.</title>
        <authorList>
            <person name="Brown C.T."/>
            <person name="Hug L.A."/>
            <person name="Thomas B.C."/>
            <person name="Sharon I."/>
            <person name="Castelle C.J."/>
            <person name="Singh A."/>
            <person name="Wilkins M.J."/>
            <person name="Williams K.H."/>
            <person name="Banfield J.F."/>
        </authorList>
    </citation>
    <scope>NUCLEOTIDE SEQUENCE [LARGE SCALE GENOMIC DNA]</scope>
</reference>
<keyword evidence="1" id="KW-1133">Transmembrane helix</keyword>
<feature type="transmembrane region" description="Helical" evidence="1">
    <location>
        <begin position="182"/>
        <end position="199"/>
    </location>
</feature>
<feature type="transmembrane region" description="Helical" evidence="1">
    <location>
        <begin position="205"/>
        <end position="223"/>
    </location>
</feature>
<feature type="transmembrane region" description="Helical" evidence="1">
    <location>
        <begin position="6"/>
        <end position="21"/>
    </location>
</feature>
<comment type="caution">
    <text evidence="2">The sequence shown here is derived from an EMBL/GenBank/DDBJ whole genome shotgun (WGS) entry which is preliminary data.</text>
</comment>
<evidence type="ECO:0000313" key="2">
    <source>
        <dbReference type="EMBL" id="KKQ38380.1"/>
    </source>
</evidence>
<feature type="transmembrane region" description="Helical" evidence="1">
    <location>
        <begin position="235"/>
        <end position="259"/>
    </location>
</feature>
<feature type="transmembrane region" description="Helical" evidence="1">
    <location>
        <begin position="143"/>
        <end position="170"/>
    </location>
</feature>
<name>A0A0G0HII1_9BACT</name>
<organism evidence="2 3">
    <name type="scientific">Candidatus Roizmanbacteria bacterium GW2011_GWA2_37_7</name>
    <dbReference type="NCBI Taxonomy" id="1618481"/>
    <lineage>
        <taxon>Bacteria</taxon>
        <taxon>Candidatus Roizmaniibacteriota</taxon>
    </lineage>
</organism>
<evidence type="ECO:0000313" key="3">
    <source>
        <dbReference type="Proteomes" id="UP000034471"/>
    </source>
</evidence>
<keyword evidence="1" id="KW-0812">Transmembrane</keyword>
<sequence>LESPHTAIALIILFSIILLLYQKKLSMKFRFLISFFVFLSFGIKFYVACSIIAILFFYELFQLIKTKNMRFFIFNNLIYAVGVLLAIFLFYDPMGNSNSGSVFVFSPFATVHHLIESPDMFYLPQMILARYYLYEHGWSPRLILIELFSSFLFVLFYFGTRIVGLIQIVVQIAKRKFNEVELAITCSIVISIACSLLFIQKGDWFNPIQFAVPAAFLSNIFAAKLLYSLLQKSKILGIAILFLIIIITFPANLSNLFYLSNPGRFVIPQEEMDALNFLKKQPNGVVFAPIDENDMAYVSAFTGKPTYVNFVSVLENAGINFEKRLSIIDNEPMKIVNSQLVDYIYIPIIHKKSEQFNTMCENTNKYITNFKNKSAIVCIKNTK</sequence>
<dbReference type="Proteomes" id="UP000034471">
    <property type="component" value="Unassembled WGS sequence"/>
</dbReference>
<evidence type="ECO:0008006" key="4">
    <source>
        <dbReference type="Google" id="ProtNLM"/>
    </source>
</evidence>
<evidence type="ECO:0000256" key="1">
    <source>
        <dbReference type="SAM" id="Phobius"/>
    </source>
</evidence>